<protein>
    <submittedName>
        <fullName evidence="1">Uncharacterized protein</fullName>
    </submittedName>
</protein>
<evidence type="ECO:0000313" key="1">
    <source>
        <dbReference type="EMBL" id="WVZ02981.1"/>
    </source>
</evidence>
<dbReference type="EMBL" id="CP144694">
    <property type="protein sequence ID" value="WVZ02981.1"/>
    <property type="molecule type" value="Genomic_DNA"/>
</dbReference>
<organism evidence="1 2">
    <name type="scientific">Vigna mungo</name>
    <name type="common">Black gram</name>
    <name type="synonym">Phaseolus mungo</name>
    <dbReference type="NCBI Taxonomy" id="3915"/>
    <lineage>
        <taxon>Eukaryota</taxon>
        <taxon>Viridiplantae</taxon>
        <taxon>Streptophyta</taxon>
        <taxon>Embryophyta</taxon>
        <taxon>Tracheophyta</taxon>
        <taxon>Spermatophyta</taxon>
        <taxon>Magnoliopsida</taxon>
        <taxon>eudicotyledons</taxon>
        <taxon>Gunneridae</taxon>
        <taxon>Pentapetalae</taxon>
        <taxon>rosids</taxon>
        <taxon>fabids</taxon>
        <taxon>Fabales</taxon>
        <taxon>Fabaceae</taxon>
        <taxon>Papilionoideae</taxon>
        <taxon>50 kb inversion clade</taxon>
        <taxon>NPAAA clade</taxon>
        <taxon>indigoferoid/millettioid clade</taxon>
        <taxon>Phaseoleae</taxon>
        <taxon>Vigna</taxon>
    </lineage>
</organism>
<gene>
    <name evidence="1" type="ORF">V8G54_023787</name>
</gene>
<keyword evidence="2" id="KW-1185">Reference proteome</keyword>
<evidence type="ECO:0000313" key="2">
    <source>
        <dbReference type="Proteomes" id="UP001374535"/>
    </source>
</evidence>
<name>A0AAQ3N5K7_VIGMU</name>
<dbReference type="Proteomes" id="UP001374535">
    <property type="component" value="Chromosome 7"/>
</dbReference>
<sequence length="137" mass="14999">MFNASYFSNLDKDSPSIFDLSLAFLEASCTLSLKCFSSPEAPGAMGLGCGPPKDWSSDVFPAETPRTLLSSPVYFLLPTVIESSGKHCGKGGISEEVIPLLLLLFKLFPELNIKLSTSLKLRRQVKRNTFFCTARSN</sequence>
<accession>A0AAQ3N5K7</accession>
<dbReference type="AlphaFoldDB" id="A0AAQ3N5K7"/>
<proteinExistence type="predicted"/>
<reference evidence="1 2" key="1">
    <citation type="journal article" date="2023" name="Life. Sci Alliance">
        <title>Evolutionary insights into 3D genome organization and epigenetic landscape of Vigna mungo.</title>
        <authorList>
            <person name="Junaid A."/>
            <person name="Singh B."/>
            <person name="Bhatia S."/>
        </authorList>
    </citation>
    <scope>NUCLEOTIDE SEQUENCE [LARGE SCALE GENOMIC DNA]</scope>
    <source>
        <strain evidence="1">Urdbean</strain>
    </source>
</reference>